<dbReference type="InterPro" id="IPR025110">
    <property type="entry name" value="AMP-bd_C"/>
</dbReference>
<dbReference type="Proteomes" id="UP000694865">
    <property type="component" value="Unplaced"/>
</dbReference>
<dbReference type="SUPFAM" id="SSF56801">
    <property type="entry name" value="Acetyl-CoA synthetase-like"/>
    <property type="match status" value="1"/>
</dbReference>
<evidence type="ECO:0000313" key="8">
    <source>
        <dbReference type="Proteomes" id="UP000694865"/>
    </source>
</evidence>
<feature type="domain" description="AMP-dependent synthetase/ligase" evidence="6">
    <location>
        <begin position="62"/>
        <end position="377"/>
    </location>
</feature>
<dbReference type="PANTHER" id="PTHR43107:SF22">
    <property type="entry name" value="VERY LONG-CHAIN ACYL-COA SYNTHETASE"/>
    <property type="match status" value="1"/>
</dbReference>
<evidence type="ECO:0000259" key="7">
    <source>
        <dbReference type="Pfam" id="PF13193"/>
    </source>
</evidence>
<dbReference type="PANTHER" id="PTHR43107">
    <property type="entry name" value="LONG-CHAIN FATTY ACID TRANSPORT PROTEIN"/>
    <property type="match status" value="1"/>
</dbReference>
<organism evidence="8 9">
    <name type="scientific">Saccoglossus kowalevskii</name>
    <name type="common">Acorn worm</name>
    <dbReference type="NCBI Taxonomy" id="10224"/>
    <lineage>
        <taxon>Eukaryota</taxon>
        <taxon>Metazoa</taxon>
        <taxon>Hemichordata</taxon>
        <taxon>Enteropneusta</taxon>
        <taxon>Harrimaniidae</taxon>
        <taxon>Saccoglossus</taxon>
    </lineage>
</organism>
<feature type="domain" description="AMP-binding enzyme C-terminal" evidence="7">
    <location>
        <begin position="501"/>
        <end position="577"/>
    </location>
</feature>
<protein>
    <recommendedName>
        <fullName evidence="4">Long-chain-fatty-acid--CoA ligase</fullName>
    </recommendedName>
</protein>
<name>A0ABM0GZS6_SACKO</name>
<evidence type="ECO:0000259" key="6">
    <source>
        <dbReference type="Pfam" id="PF00501"/>
    </source>
</evidence>
<dbReference type="GeneID" id="100374144"/>
<comment type="catalytic activity">
    <reaction evidence="3">
        <text>a very long-chain fatty acid + ATP + CoA = a very long-chain fatty acyl-CoA + AMP + diphosphate</text>
        <dbReference type="Rhea" id="RHEA:54536"/>
        <dbReference type="ChEBI" id="CHEBI:30616"/>
        <dbReference type="ChEBI" id="CHEBI:33019"/>
        <dbReference type="ChEBI" id="CHEBI:57287"/>
        <dbReference type="ChEBI" id="CHEBI:58950"/>
        <dbReference type="ChEBI" id="CHEBI:138261"/>
        <dbReference type="ChEBI" id="CHEBI:456215"/>
    </reaction>
    <physiologicalReaction direction="left-to-right" evidence="3">
        <dbReference type="Rhea" id="RHEA:54537"/>
    </physiologicalReaction>
</comment>
<comment type="similarity">
    <text evidence="1">Belongs to the ATP-dependent AMP-binding enzyme family.</text>
</comment>
<keyword evidence="2" id="KW-0436">Ligase</keyword>
<accession>A0ABM0GZS6</accession>
<dbReference type="InterPro" id="IPR045851">
    <property type="entry name" value="AMP-bd_C_sf"/>
</dbReference>
<dbReference type="PROSITE" id="PS00455">
    <property type="entry name" value="AMP_BINDING"/>
    <property type="match status" value="1"/>
</dbReference>
<sequence length="625" mass="70626">MPSPPAIRKGYKIAAGAAAAAGLMKYLYPYARHDLRMLRGVNALLTGTNAYLENNKYFVDMFEKTATQDPYRTFIIFEDAIYTYGDIDSMANKFANFVHNQGLRLGDCAAIMMYNEPSFIWSYLGFAKLGIKCALINYNMRARSLLNCIEITGARVLLVGHDNHLISYVEEISSQLHQQKTDIWTTGGKDRGIFWHIDRDLSNTSNQPVPREIRGQLQKTDTSVYIFTSGTTGLPKASVASHTRHVRAAFTLTSSGHGLTSKDRIYVSLPLYHSSGFYLGFATAVNYGSSMVLTRKFSSHKFWDDCRRHSVTVIQYIGEVCRYLLTLPEHPDDRKHSVRMAVGNGLKADIWSQFKNRFNIPIIYEFYGATEGNFLGLNFDNTVGAVARSTPLLKFLMGFHLIKFDNETAEVIRGPNGRCIPVKFGEPGLLITEISDRIAFEGYHGNKKLTEEKISRNVFKDGDAYLNSGDVMILDKNYYLYFVDRLGDTFRWKGENVSTTEVASVLTMFPGINEANVYGVQVPGQDGRAGMAAIVFNDEQECDMQQLYNHVTKALPLYACPMFLRITQTLETTGTYKYKKKDLMRDGFDPGKTSDKLYFKDFTKKTYSPLNKGEFQKIVFGKARL</sequence>
<proteinExistence type="inferred from homology"/>
<comment type="catalytic activity">
    <reaction evidence="5">
        <text>tetracosanoate + ATP + CoA = tetracosanoyl-CoA + AMP + diphosphate</text>
        <dbReference type="Rhea" id="RHEA:33639"/>
        <dbReference type="ChEBI" id="CHEBI:30616"/>
        <dbReference type="ChEBI" id="CHEBI:31014"/>
        <dbReference type="ChEBI" id="CHEBI:33019"/>
        <dbReference type="ChEBI" id="CHEBI:57287"/>
        <dbReference type="ChEBI" id="CHEBI:65052"/>
        <dbReference type="ChEBI" id="CHEBI:456215"/>
    </reaction>
    <physiologicalReaction direction="left-to-right" evidence="5">
        <dbReference type="Rhea" id="RHEA:33640"/>
    </physiologicalReaction>
</comment>
<dbReference type="InterPro" id="IPR000873">
    <property type="entry name" value="AMP-dep_synth/lig_dom"/>
</dbReference>
<evidence type="ECO:0000313" key="9">
    <source>
        <dbReference type="RefSeq" id="XP_002741022.1"/>
    </source>
</evidence>
<keyword evidence="8" id="KW-1185">Reference proteome</keyword>
<evidence type="ECO:0000256" key="1">
    <source>
        <dbReference type="ARBA" id="ARBA00006432"/>
    </source>
</evidence>
<dbReference type="NCBIfam" id="NF006134">
    <property type="entry name" value="PRK08279.1"/>
    <property type="match status" value="1"/>
</dbReference>
<evidence type="ECO:0000256" key="3">
    <source>
        <dbReference type="ARBA" id="ARBA00036527"/>
    </source>
</evidence>
<evidence type="ECO:0000256" key="2">
    <source>
        <dbReference type="ARBA" id="ARBA00022598"/>
    </source>
</evidence>
<dbReference type="InterPro" id="IPR042099">
    <property type="entry name" value="ANL_N_sf"/>
</dbReference>
<dbReference type="Pfam" id="PF13193">
    <property type="entry name" value="AMP-binding_C"/>
    <property type="match status" value="1"/>
</dbReference>
<dbReference type="Pfam" id="PF00501">
    <property type="entry name" value="AMP-binding"/>
    <property type="match status" value="1"/>
</dbReference>
<evidence type="ECO:0000256" key="5">
    <source>
        <dbReference type="ARBA" id="ARBA00048666"/>
    </source>
</evidence>
<evidence type="ECO:0000256" key="4">
    <source>
        <dbReference type="ARBA" id="ARBA00041297"/>
    </source>
</evidence>
<dbReference type="RefSeq" id="XP_002741022.1">
    <property type="nucleotide sequence ID" value="XM_002740976.1"/>
</dbReference>
<dbReference type="Gene3D" id="3.40.50.12780">
    <property type="entry name" value="N-terminal domain of ligase-like"/>
    <property type="match status" value="1"/>
</dbReference>
<gene>
    <name evidence="9" type="primary">LOC100374144</name>
</gene>
<dbReference type="Gene3D" id="3.30.300.30">
    <property type="match status" value="1"/>
</dbReference>
<dbReference type="InterPro" id="IPR020845">
    <property type="entry name" value="AMP-binding_CS"/>
</dbReference>
<reference evidence="9" key="1">
    <citation type="submission" date="2025-08" db="UniProtKB">
        <authorList>
            <consortium name="RefSeq"/>
        </authorList>
    </citation>
    <scope>IDENTIFICATION</scope>
    <source>
        <tissue evidence="9">Testes</tissue>
    </source>
</reference>